<name>A0AAE1FTV9_PETCI</name>
<proteinExistence type="predicted"/>
<gene>
    <name evidence="3" type="ORF">Pcinc_007119</name>
    <name evidence="2" type="ORF">Pcinc_015655</name>
</gene>
<dbReference type="EMBL" id="JAWQEG010001395">
    <property type="protein sequence ID" value="KAK3879814.1"/>
    <property type="molecule type" value="Genomic_DNA"/>
</dbReference>
<dbReference type="AlphaFoldDB" id="A0AAE1FTV9"/>
<sequence>MRLRGNATRITALAINYKTFLLPLRVYMRLSNLTVENGRGYHNIGERVRIIVLREGVLSNEIDARVGHHRTTVSYILAVSRSLGGNQVPPPKPRLGKKEQDSKTD</sequence>
<evidence type="ECO:0000313" key="4">
    <source>
        <dbReference type="Proteomes" id="UP001286313"/>
    </source>
</evidence>
<evidence type="ECO:0000313" key="3">
    <source>
        <dbReference type="EMBL" id="KAK3888853.1"/>
    </source>
</evidence>
<evidence type="ECO:0000313" key="2">
    <source>
        <dbReference type="EMBL" id="KAK3879814.1"/>
    </source>
</evidence>
<reference evidence="2" key="1">
    <citation type="submission" date="2023-10" db="EMBL/GenBank/DDBJ databases">
        <title>Genome assemblies of two species of porcelain crab, Petrolisthes cinctipes and Petrolisthes manimaculis (Anomura: Porcellanidae).</title>
        <authorList>
            <person name="Angst P."/>
        </authorList>
    </citation>
    <scope>NUCLEOTIDE SEQUENCE</scope>
    <source>
        <strain evidence="2">PB745_01</strain>
        <tissue evidence="2">Gill</tissue>
    </source>
</reference>
<comment type="caution">
    <text evidence="2">The sequence shown here is derived from an EMBL/GenBank/DDBJ whole genome shotgun (WGS) entry which is preliminary data.</text>
</comment>
<feature type="compositionally biased region" description="Basic and acidic residues" evidence="1">
    <location>
        <begin position="96"/>
        <end position="105"/>
    </location>
</feature>
<protein>
    <submittedName>
        <fullName evidence="2">Uncharacterized protein</fullName>
    </submittedName>
</protein>
<keyword evidence="4" id="KW-1185">Reference proteome</keyword>
<dbReference type="Proteomes" id="UP001286313">
    <property type="component" value="Unassembled WGS sequence"/>
</dbReference>
<organism evidence="2 4">
    <name type="scientific">Petrolisthes cinctipes</name>
    <name type="common">Flat porcelain crab</name>
    <dbReference type="NCBI Taxonomy" id="88211"/>
    <lineage>
        <taxon>Eukaryota</taxon>
        <taxon>Metazoa</taxon>
        <taxon>Ecdysozoa</taxon>
        <taxon>Arthropoda</taxon>
        <taxon>Crustacea</taxon>
        <taxon>Multicrustacea</taxon>
        <taxon>Malacostraca</taxon>
        <taxon>Eumalacostraca</taxon>
        <taxon>Eucarida</taxon>
        <taxon>Decapoda</taxon>
        <taxon>Pleocyemata</taxon>
        <taxon>Anomura</taxon>
        <taxon>Galatheoidea</taxon>
        <taxon>Porcellanidae</taxon>
        <taxon>Petrolisthes</taxon>
    </lineage>
</organism>
<evidence type="ECO:0000256" key="1">
    <source>
        <dbReference type="SAM" id="MobiDB-lite"/>
    </source>
</evidence>
<feature type="region of interest" description="Disordered" evidence="1">
    <location>
        <begin position="83"/>
        <end position="105"/>
    </location>
</feature>
<accession>A0AAE1FTV9</accession>
<dbReference type="EMBL" id="JAWQEG010000526">
    <property type="protein sequence ID" value="KAK3888853.1"/>
    <property type="molecule type" value="Genomic_DNA"/>
</dbReference>